<organism evidence="1 2">
    <name type="scientific">Araneus ventricosus</name>
    <name type="common">Orbweaver spider</name>
    <name type="synonym">Epeira ventricosa</name>
    <dbReference type="NCBI Taxonomy" id="182803"/>
    <lineage>
        <taxon>Eukaryota</taxon>
        <taxon>Metazoa</taxon>
        <taxon>Ecdysozoa</taxon>
        <taxon>Arthropoda</taxon>
        <taxon>Chelicerata</taxon>
        <taxon>Arachnida</taxon>
        <taxon>Araneae</taxon>
        <taxon>Araneomorphae</taxon>
        <taxon>Entelegynae</taxon>
        <taxon>Araneoidea</taxon>
        <taxon>Araneidae</taxon>
        <taxon>Araneus</taxon>
    </lineage>
</organism>
<dbReference type="EMBL" id="BGPR01000706">
    <property type="protein sequence ID" value="GBM32360.1"/>
    <property type="molecule type" value="Genomic_DNA"/>
</dbReference>
<proteinExistence type="predicted"/>
<reference evidence="1 2" key="1">
    <citation type="journal article" date="2019" name="Sci. Rep.">
        <title>Orb-weaving spider Araneus ventricosus genome elucidates the spidroin gene catalogue.</title>
        <authorList>
            <person name="Kono N."/>
            <person name="Nakamura H."/>
            <person name="Ohtoshi R."/>
            <person name="Moran D.A.P."/>
            <person name="Shinohara A."/>
            <person name="Yoshida Y."/>
            <person name="Fujiwara M."/>
            <person name="Mori M."/>
            <person name="Tomita M."/>
            <person name="Arakawa K."/>
        </authorList>
    </citation>
    <scope>NUCLEOTIDE SEQUENCE [LARGE SCALE GENOMIC DNA]</scope>
</reference>
<sequence length="74" mass="7840">MGTESGVLIAIVGLSPSPPAGGVVVSYSTCSSPQLDQVQESARPQKITNQRRTFKDSALLYGFPAPYKRADGLE</sequence>
<dbReference type="AlphaFoldDB" id="A0A4Y2ET21"/>
<keyword evidence="2" id="KW-1185">Reference proteome</keyword>
<name>A0A4Y2ET21_ARAVE</name>
<protein>
    <submittedName>
        <fullName evidence="1">Uncharacterized protein</fullName>
    </submittedName>
</protein>
<dbReference type="Proteomes" id="UP000499080">
    <property type="component" value="Unassembled WGS sequence"/>
</dbReference>
<evidence type="ECO:0000313" key="2">
    <source>
        <dbReference type="Proteomes" id="UP000499080"/>
    </source>
</evidence>
<evidence type="ECO:0000313" key="1">
    <source>
        <dbReference type="EMBL" id="GBM32360.1"/>
    </source>
</evidence>
<accession>A0A4Y2ET21</accession>
<gene>
    <name evidence="1" type="ORF">AVEN_10688_1</name>
</gene>
<comment type="caution">
    <text evidence="1">The sequence shown here is derived from an EMBL/GenBank/DDBJ whole genome shotgun (WGS) entry which is preliminary data.</text>
</comment>